<dbReference type="Gene3D" id="1.10.287.950">
    <property type="entry name" value="Methyl-accepting chemotaxis protein"/>
    <property type="match status" value="1"/>
</dbReference>
<comment type="caution">
    <text evidence="8">The sequence shown here is derived from an EMBL/GenBank/DDBJ whole genome shotgun (WGS) entry which is preliminary data.</text>
</comment>
<dbReference type="GO" id="GO:0016020">
    <property type="term" value="C:membrane"/>
    <property type="evidence" value="ECO:0007669"/>
    <property type="project" value="InterPro"/>
</dbReference>
<accession>A0A0A0I7G5</accession>
<evidence type="ECO:0000256" key="3">
    <source>
        <dbReference type="PROSITE-ProRule" id="PRU00284"/>
    </source>
</evidence>
<evidence type="ECO:0000256" key="5">
    <source>
        <dbReference type="SAM" id="Phobius"/>
    </source>
</evidence>
<dbReference type="GO" id="GO:0007165">
    <property type="term" value="P:signal transduction"/>
    <property type="evidence" value="ECO:0007669"/>
    <property type="project" value="UniProtKB-KW"/>
</dbReference>
<dbReference type="Pfam" id="PF00672">
    <property type="entry name" value="HAMP"/>
    <property type="match status" value="1"/>
</dbReference>
<dbReference type="GO" id="GO:0004888">
    <property type="term" value="F:transmembrane signaling receptor activity"/>
    <property type="evidence" value="ECO:0007669"/>
    <property type="project" value="InterPro"/>
</dbReference>
<evidence type="ECO:0000313" key="9">
    <source>
        <dbReference type="Proteomes" id="UP000030012"/>
    </source>
</evidence>
<evidence type="ECO:0000313" key="8">
    <source>
        <dbReference type="EMBL" id="KGM96797.1"/>
    </source>
</evidence>
<dbReference type="Gene3D" id="6.10.340.10">
    <property type="match status" value="1"/>
</dbReference>
<evidence type="ECO:0000256" key="2">
    <source>
        <dbReference type="ARBA" id="ARBA00029447"/>
    </source>
</evidence>
<dbReference type="Proteomes" id="UP000030012">
    <property type="component" value="Unassembled WGS sequence"/>
</dbReference>
<feature type="domain" description="Methyl-accepting transducer" evidence="6">
    <location>
        <begin position="285"/>
        <end position="456"/>
    </location>
</feature>
<dbReference type="SUPFAM" id="SSF58104">
    <property type="entry name" value="Methyl-accepting chemotaxis protein (MCP) signaling domain"/>
    <property type="match status" value="1"/>
</dbReference>
<dbReference type="OrthoDB" id="9814363at2"/>
<dbReference type="PANTHER" id="PTHR32089:SF112">
    <property type="entry name" value="LYSOZYME-LIKE PROTEIN-RELATED"/>
    <property type="match status" value="1"/>
</dbReference>
<evidence type="ECO:0000256" key="4">
    <source>
        <dbReference type="SAM" id="Coils"/>
    </source>
</evidence>
<protein>
    <submittedName>
        <fullName evidence="8">Chemotaxis protein</fullName>
    </submittedName>
</protein>
<evidence type="ECO:0000259" key="6">
    <source>
        <dbReference type="PROSITE" id="PS50111"/>
    </source>
</evidence>
<dbReference type="PRINTS" id="PR00260">
    <property type="entry name" value="CHEMTRNSDUCR"/>
</dbReference>
<sequence length="572" mass="63296">MLDNIKVKGKVLLITGIMALIAVVVGIIGLFYLGNSNKSMDDMYNQNLISTNLLLNARNNVNRITMDMLNLCLEKENVEYETKVMEDAEKNLQELSTKLKKYSLTKLDSNEMAMFDNIKNIGSKYGEVVSEVLKLAHNDKNQEAYKLLKDNSKVIEDFKNEIIKLGDYNVADAEHTKITNNEQYKSAAKSIIFILIITIILGIGISILIARTIVNPLKEMGMYIKKVGEGDFSESVNEIHIKRKDEIGDLIRGIASMRETSVELIRNILNESGESINATESVFNIVSEVNASSQEILATTEELSASMEETAASAEEMNTSAKDIKSSVENIATRAEDLSQKCQEVNERAKNLTEVANGSMEDGLNVYEKNKKELVKSIENSKSVKKINVLLESIIEITEQTNLLALNAAIEAARAGEHGKGFAVVAEEVRKLAEESSDTAGKIQLIIKDTIKSVEELAGNSQIILDFINNKVVGDYKEFVKMGSMYSEDAEYFNNVVTQLKFVCEDAFNSTNNVMEVINNVTSATNEGAEGTSNIANKVGISQKHIDDLREKVSEAKNSSEELSKSVSNFKI</sequence>
<dbReference type="InterPro" id="IPR024478">
    <property type="entry name" value="HlyB_4HB_MCP"/>
</dbReference>
<dbReference type="InterPro" id="IPR004089">
    <property type="entry name" value="MCPsignal_dom"/>
</dbReference>
<dbReference type="SMART" id="SM00283">
    <property type="entry name" value="MA"/>
    <property type="match status" value="1"/>
</dbReference>
<dbReference type="Pfam" id="PF00015">
    <property type="entry name" value="MCPsignal"/>
    <property type="match status" value="1"/>
</dbReference>
<dbReference type="CDD" id="cd06225">
    <property type="entry name" value="HAMP"/>
    <property type="match status" value="1"/>
</dbReference>
<feature type="coiled-coil region" evidence="4">
    <location>
        <begin position="328"/>
        <end position="355"/>
    </location>
</feature>
<comment type="similarity">
    <text evidence="2">Belongs to the methyl-accepting chemotaxis (MCP) protein family.</text>
</comment>
<dbReference type="GO" id="GO:0006935">
    <property type="term" value="P:chemotaxis"/>
    <property type="evidence" value="ECO:0007669"/>
    <property type="project" value="InterPro"/>
</dbReference>
<evidence type="ECO:0000259" key="7">
    <source>
        <dbReference type="PROSITE" id="PS50885"/>
    </source>
</evidence>
<keyword evidence="1 3" id="KW-0807">Transducer</keyword>
<feature type="coiled-coil region" evidence="4">
    <location>
        <begin position="78"/>
        <end position="105"/>
    </location>
</feature>
<dbReference type="InterPro" id="IPR004090">
    <property type="entry name" value="Chemotax_Me-accpt_rcpt"/>
</dbReference>
<reference evidence="8 9" key="1">
    <citation type="submission" date="2014-01" db="EMBL/GenBank/DDBJ databases">
        <title>Plasmidome dynamics in the species complex Clostridium novyi sensu lato converts strains of independent lineages into distinctly different pathogens.</title>
        <authorList>
            <person name="Skarin H."/>
            <person name="Segerman B."/>
        </authorList>
    </citation>
    <scope>NUCLEOTIDE SEQUENCE [LARGE SCALE GENOMIC DNA]</scope>
    <source>
        <strain evidence="8 9">4552</strain>
    </source>
</reference>
<dbReference type="RefSeq" id="WP_039254406.1">
    <property type="nucleotide sequence ID" value="NZ_JENJ01000018.1"/>
</dbReference>
<feature type="domain" description="HAMP" evidence="7">
    <location>
        <begin position="211"/>
        <end position="266"/>
    </location>
</feature>
<dbReference type="InterPro" id="IPR003660">
    <property type="entry name" value="HAMP_dom"/>
</dbReference>
<dbReference type="SMART" id="SM00304">
    <property type="entry name" value="HAMP"/>
    <property type="match status" value="1"/>
</dbReference>
<organism evidence="8 9">
    <name type="scientific">Clostridium novyi A str. 4552</name>
    <dbReference type="NCBI Taxonomy" id="1444289"/>
    <lineage>
        <taxon>Bacteria</taxon>
        <taxon>Bacillati</taxon>
        <taxon>Bacillota</taxon>
        <taxon>Clostridia</taxon>
        <taxon>Eubacteriales</taxon>
        <taxon>Clostridiaceae</taxon>
        <taxon>Clostridium</taxon>
    </lineage>
</organism>
<dbReference type="EMBL" id="JENJ01000018">
    <property type="protein sequence ID" value="KGM96797.1"/>
    <property type="molecule type" value="Genomic_DNA"/>
</dbReference>
<dbReference type="PROSITE" id="PS50885">
    <property type="entry name" value="HAMP"/>
    <property type="match status" value="1"/>
</dbReference>
<dbReference type="Pfam" id="PF12729">
    <property type="entry name" value="4HB_MCP_1"/>
    <property type="match status" value="1"/>
</dbReference>
<keyword evidence="5" id="KW-1133">Transmembrane helix</keyword>
<keyword evidence="4" id="KW-0175">Coiled coil</keyword>
<evidence type="ECO:0000256" key="1">
    <source>
        <dbReference type="ARBA" id="ARBA00023224"/>
    </source>
</evidence>
<feature type="transmembrane region" description="Helical" evidence="5">
    <location>
        <begin position="12"/>
        <end position="33"/>
    </location>
</feature>
<keyword evidence="5" id="KW-0812">Transmembrane</keyword>
<proteinExistence type="inferred from homology"/>
<dbReference type="AlphaFoldDB" id="A0A0A0I7G5"/>
<keyword evidence="5" id="KW-0472">Membrane</keyword>
<feature type="transmembrane region" description="Helical" evidence="5">
    <location>
        <begin position="191"/>
        <end position="210"/>
    </location>
</feature>
<dbReference type="PROSITE" id="PS50111">
    <property type="entry name" value="CHEMOTAXIS_TRANSDUC_2"/>
    <property type="match status" value="1"/>
</dbReference>
<dbReference type="PANTHER" id="PTHR32089">
    <property type="entry name" value="METHYL-ACCEPTING CHEMOTAXIS PROTEIN MCPB"/>
    <property type="match status" value="1"/>
</dbReference>
<name>A0A0A0I7G5_CLONO</name>
<gene>
    <name evidence="8" type="ORF">Z968_05580</name>
</gene>